<reference evidence="7 8" key="1">
    <citation type="submission" date="2018-07" db="EMBL/GenBank/DDBJ databases">
        <title>Genomic Encyclopedia of Type Strains, Phase IV (KMG-IV): sequencing the most valuable type-strain genomes for metagenomic binning, comparative biology and taxonomic classification.</title>
        <authorList>
            <person name="Goeker M."/>
        </authorList>
    </citation>
    <scope>NUCLEOTIDE SEQUENCE [LARGE SCALE GENOMIC DNA]</scope>
    <source>
        <strain evidence="7 8">DSM 26407</strain>
    </source>
</reference>
<dbReference type="InterPro" id="IPR058240">
    <property type="entry name" value="rSAM_sf"/>
</dbReference>
<evidence type="ECO:0000256" key="1">
    <source>
        <dbReference type="ARBA" id="ARBA00001966"/>
    </source>
</evidence>
<dbReference type="SMART" id="SM00729">
    <property type="entry name" value="Elp3"/>
    <property type="match status" value="1"/>
</dbReference>
<dbReference type="GO" id="GO:0003824">
    <property type="term" value="F:catalytic activity"/>
    <property type="evidence" value="ECO:0007669"/>
    <property type="project" value="InterPro"/>
</dbReference>
<comment type="cofactor">
    <cofactor evidence="1">
        <name>[4Fe-4S] cluster</name>
        <dbReference type="ChEBI" id="CHEBI:49883"/>
    </cofactor>
</comment>
<dbReference type="OrthoDB" id="9777636at2"/>
<evidence type="ECO:0000256" key="5">
    <source>
        <dbReference type="ARBA" id="ARBA00023014"/>
    </source>
</evidence>
<accession>A0A369CFK0</accession>
<evidence type="ECO:0000313" key="7">
    <source>
        <dbReference type="EMBL" id="RCX32709.1"/>
    </source>
</evidence>
<dbReference type="CDD" id="cd01335">
    <property type="entry name" value="Radical_SAM"/>
    <property type="match status" value="1"/>
</dbReference>
<comment type="caution">
    <text evidence="7">The sequence shown here is derived from an EMBL/GenBank/DDBJ whole genome shotgun (WGS) entry which is preliminary data.</text>
</comment>
<dbReference type="RefSeq" id="WP_114277630.1">
    <property type="nucleotide sequence ID" value="NZ_QPJY01000001.1"/>
</dbReference>
<evidence type="ECO:0000256" key="2">
    <source>
        <dbReference type="ARBA" id="ARBA00022691"/>
    </source>
</evidence>
<proteinExistence type="predicted"/>
<evidence type="ECO:0000256" key="3">
    <source>
        <dbReference type="ARBA" id="ARBA00022723"/>
    </source>
</evidence>
<keyword evidence="4" id="KW-0408">Iron</keyword>
<protein>
    <submittedName>
        <fullName evidence="7">Radical SAM family protein</fullName>
    </submittedName>
</protein>
<dbReference type="PROSITE" id="PS51918">
    <property type="entry name" value="RADICAL_SAM"/>
    <property type="match status" value="1"/>
</dbReference>
<dbReference type="PANTHER" id="PTHR43409">
    <property type="entry name" value="ANAEROBIC MAGNESIUM-PROTOPORPHYRIN IX MONOMETHYL ESTER CYCLASE-RELATED"/>
    <property type="match status" value="1"/>
</dbReference>
<dbReference type="InterPro" id="IPR051198">
    <property type="entry name" value="BchE-like"/>
</dbReference>
<dbReference type="SFLD" id="SFLDG01095">
    <property type="entry name" value="Uncharacterised_Radical_SAM_Su"/>
    <property type="match status" value="1"/>
</dbReference>
<dbReference type="Gene3D" id="3.20.20.70">
    <property type="entry name" value="Aldolase class I"/>
    <property type="match status" value="1"/>
</dbReference>
<dbReference type="AlphaFoldDB" id="A0A369CFK0"/>
<dbReference type="InterPro" id="IPR013785">
    <property type="entry name" value="Aldolase_TIM"/>
</dbReference>
<evidence type="ECO:0000256" key="4">
    <source>
        <dbReference type="ARBA" id="ARBA00023004"/>
    </source>
</evidence>
<dbReference type="Pfam" id="PF04055">
    <property type="entry name" value="Radical_SAM"/>
    <property type="match status" value="1"/>
</dbReference>
<keyword evidence="5" id="KW-0411">Iron-sulfur</keyword>
<dbReference type="GO" id="GO:0051536">
    <property type="term" value="F:iron-sulfur cluster binding"/>
    <property type="evidence" value="ECO:0007669"/>
    <property type="project" value="UniProtKB-KW"/>
</dbReference>
<gene>
    <name evidence="7" type="ORF">DFQ59_1016</name>
</gene>
<dbReference type="PANTHER" id="PTHR43409:SF4">
    <property type="entry name" value="RADICAL SAM SUPERFAMILY PROTEIN"/>
    <property type="match status" value="1"/>
</dbReference>
<dbReference type="Proteomes" id="UP000252707">
    <property type="component" value="Unassembled WGS sequence"/>
</dbReference>
<dbReference type="SFLD" id="SFLDS00029">
    <property type="entry name" value="Radical_SAM"/>
    <property type="match status" value="1"/>
</dbReference>
<dbReference type="SFLD" id="SFLDG01082">
    <property type="entry name" value="B12-binding_domain_containing"/>
    <property type="match status" value="1"/>
</dbReference>
<dbReference type="SUPFAM" id="SSF102114">
    <property type="entry name" value="Radical SAM enzymes"/>
    <property type="match status" value="1"/>
</dbReference>
<keyword evidence="3" id="KW-0479">Metal-binding</keyword>
<dbReference type="EMBL" id="QPJY01000001">
    <property type="protein sequence ID" value="RCX32709.1"/>
    <property type="molecule type" value="Genomic_DNA"/>
</dbReference>
<feature type="domain" description="Radical SAM core" evidence="6">
    <location>
        <begin position="13"/>
        <end position="244"/>
    </location>
</feature>
<dbReference type="InterPro" id="IPR007197">
    <property type="entry name" value="rSAM"/>
</dbReference>
<evidence type="ECO:0000259" key="6">
    <source>
        <dbReference type="PROSITE" id="PS51918"/>
    </source>
</evidence>
<name>A0A369CFK0_9GAMM</name>
<organism evidence="7 8">
    <name type="scientific">Thioalbus denitrificans</name>
    <dbReference type="NCBI Taxonomy" id="547122"/>
    <lineage>
        <taxon>Bacteria</taxon>
        <taxon>Pseudomonadati</taxon>
        <taxon>Pseudomonadota</taxon>
        <taxon>Gammaproteobacteria</taxon>
        <taxon>Chromatiales</taxon>
        <taxon>Ectothiorhodospiraceae</taxon>
        <taxon>Thioalbus</taxon>
    </lineage>
</organism>
<dbReference type="GO" id="GO:0046872">
    <property type="term" value="F:metal ion binding"/>
    <property type="evidence" value="ECO:0007669"/>
    <property type="project" value="UniProtKB-KW"/>
</dbReference>
<evidence type="ECO:0000313" key="8">
    <source>
        <dbReference type="Proteomes" id="UP000252707"/>
    </source>
</evidence>
<dbReference type="InterPro" id="IPR006638">
    <property type="entry name" value="Elp3/MiaA/NifB-like_rSAM"/>
</dbReference>
<sequence length="295" mass="31939">MNFLDFYDMPLYRPPSEGDNVIVQATLGCSFNRCTFCSMYKGKSYVERPLAEVGADIDRLAAAFPEARRVFLADGDALALPTGHLLALIAHLRERFPRLARVSSYALPANLLRKSAGELEALRAAGLTLLYYGIETGSPDLLRRIVKGATPRGMAAGLEKAAAAGMKVSATVILGLGGRRHWEHHIDATLELVNGVPLTYLSTLQLGLAPEVEAEFLERFGPDFEWQDDAGILAEQARLVAGLAPPQPVIFRSNHASNALPLAGTLPADRERLLARIEAAGAGAVGLRPRWLRGY</sequence>
<keyword evidence="2" id="KW-0949">S-adenosyl-L-methionine</keyword>
<keyword evidence="8" id="KW-1185">Reference proteome</keyword>